<dbReference type="EMBL" id="BDQF01000001">
    <property type="protein sequence ID" value="GAW79004.1"/>
    <property type="molecule type" value="Genomic_DNA"/>
</dbReference>
<keyword evidence="5" id="KW-0508">mRNA splicing</keyword>
<feature type="region of interest" description="Disordered" evidence="7">
    <location>
        <begin position="334"/>
        <end position="368"/>
    </location>
</feature>
<evidence type="ECO:0000259" key="8">
    <source>
        <dbReference type="PROSITE" id="PS50072"/>
    </source>
</evidence>
<dbReference type="GeneID" id="39745702"/>
<dbReference type="Pfam" id="PF08231">
    <property type="entry name" value="SYF2"/>
    <property type="match status" value="1"/>
</dbReference>
<evidence type="ECO:0000256" key="6">
    <source>
        <dbReference type="ARBA" id="ARBA00023242"/>
    </source>
</evidence>
<comment type="subcellular location">
    <subcellularLocation>
        <location evidence="1">Nucleus</location>
    </subcellularLocation>
</comment>
<dbReference type="Gene3D" id="2.40.100.10">
    <property type="entry name" value="Cyclophilin-like"/>
    <property type="match status" value="1"/>
</dbReference>
<dbReference type="SUPFAM" id="SSF50891">
    <property type="entry name" value="Cyclophilin-like"/>
    <property type="match status" value="1"/>
</dbReference>
<dbReference type="GO" id="GO:0008380">
    <property type="term" value="P:RNA splicing"/>
    <property type="evidence" value="ECO:0007669"/>
    <property type="project" value="UniProtKB-KW"/>
</dbReference>
<dbReference type="GO" id="GO:0000974">
    <property type="term" value="C:Prp19 complex"/>
    <property type="evidence" value="ECO:0007669"/>
    <property type="project" value="TreeGrafter"/>
</dbReference>
<dbReference type="GO" id="GO:0071014">
    <property type="term" value="C:post-mRNA release spliceosomal complex"/>
    <property type="evidence" value="ECO:0007669"/>
    <property type="project" value="TreeGrafter"/>
</dbReference>
<evidence type="ECO:0000256" key="1">
    <source>
        <dbReference type="ARBA" id="ARBA00004123"/>
    </source>
</evidence>
<accession>A0A1Y1JFY8</accession>
<feature type="domain" description="PPIase cyclophilin-type" evidence="8">
    <location>
        <begin position="8"/>
        <end position="198"/>
    </location>
</feature>
<dbReference type="AlphaFoldDB" id="A0A1Y1JFY8"/>
<dbReference type="InterPro" id="IPR013260">
    <property type="entry name" value="mRNA_splic_SYF2"/>
</dbReference>
<feature type="region of interest" description="Disordered" evidence="7">
    <location>
        <begin position="455"/>
        <end position="481"/>
    </location>
</feature>
<gene>
    <name evidence="9" type="ORF">PGO_011520</name>
</gene>
<keyword evidence="3" id="KW-0507">mRNA processing</keyword>
<evidence type="ECO:0000256" key="7">
    <source>
        <dbReference type="SAM" id="MobiDB-lite"/>
    </source>
</evidence>
<feature type="compositionally biased region" description="Acidic residues" evidence="7">
    <location>
        <begin position="232"/>
        <end position="248"/>
    </location>
</feature>
<evidence type="ECO:0000256" key="5">
    <source>
        <dbReference type="ARBA" id="ARBA00023187"/>
    </source>
</evidence>
<dbReference type="OrthoDB" id="408413at2759"/>
<dbReference type="GO" id="GO:0071013">
    <property type="term" value="C:catalytic step 2 spliceosome"/>
    <property type="evidence" value="ECO:0007669"/>
    <property type="project" value="TreeGrafter"/>
</dbReference>
<feature type="compositionally biased region" description="Polar residues" evidence="7">
    <location>
        <begin position="455"/>
        <end position="466"/>
    </location>
</feature>
<evidence type="ECO:0000313" key="9">
    <source>
        <dbReference type="EMBL" id="GAW79004.1"/>
    </source>
</evidence>
<dbReference type="PANTHER" id="PTHR13264:SF5">
    <property type="entry name" value="PRE-MRNA-SPLICING FACTOR SYF2"/>
    <property type="match status" value="1"/>
</dbReference>
<dbReference type="GO" id="GO:0003755">
    <property type="term" value="F:peptidyl-prolyl cis-trans isomerase activity"/>
    <property type="evidence" value="ECO:0007669"/>
    <property type="project" value="InterPro"/>
</dbReference>
<dbReference type="PANTHER" id="PTHR13264">
    <property type="entry name" value="GCIP-INTERACTING PROTEIN P29"/>
    <property type="match status" value="1"/>
</dbReference>
<dbReference type="InterPro" id="IPR002130">
    <property type="entry name" value="Cyclophilin-type_PPIase_dom"/>
</dbReference>
<keyword evidence="9" id="KW-0413">Isomerase</keyword>
<evidence type="ECO:0000256" key="2">
    <source>
        <dbReference type="ARBA" id="ARBA00010028"/>
    </source>
</evidence>
<organism evidence="9 10">
    <name type="scientific">Plasmodium gonderi</name>
    <dbReference type="NCBI Taxonomy" id="77519"/>
    <lineage>
        <taxon>Eukaryota</taxon>
        <taxon>Sar</taxon>
        <taxon>Alveolata</taxon>
        <taxon>Apicomplexa</taxon>
        <taxon>Aconoidasida</taxon>
        <taxon>Haemosporida</taxon>
        <taxon>Plasmodiidae</taxon>
        <taxon>Plasmodium</taxon>
        <taxon>Plasmodium (Plasmodium)</taxon>
    </lineage>
</organism>
<sequence>MGNKKYVYIQLSMNNIVLGKVYIELFNDPEVKNSVENFLCLCRGNKYHSIYSGETLTYKNCIIEKVKKNKCIKSGYLIKKVIYDEKGNARPSLASRTEQSDSYQKYENVECIFGRSYNKEYSKRRHFNAGLLTMVQIEHKKYSSIFKITLNKVSKYNDKNIVIGRVVKNMHILRAIELIPVTNNYEPKICIYISDCAQVHESVFKRERLSSRQKYIDDLFATVGGKSASADPDADSDADLDADPDPDAQSDGSIMGDPTDHDESEQGDEKKQMHKKKKTARMEIFNKDEKKNKIKKNKNTEKKKGIELLNRILSDIDSLGTAESTVPIEDMANTEVSSTKQKRHYCKKDPYQEEKKKEIIHPQQLESSYEENISRKMTDREKRMLEIELKINQSKGLNEIEVKNEQLMKNSLISSRGTSSASRFDEYINYQYEKNNKIANTSARRVEEQIQSSEYHPTYANTSGVQNDDDPPSSDEGNKDISSIYTTSAIHAKGELKKKYKNNKNDVSEVDRDVKFFKKMKFNLSINRKIYEEKKKIFGENFYGQNLLINDNSKCTENDKNKVIKFCKKQEMARSKLSRKRNHEGEVFKNYINRRNKMYNKKLDRYFNKHTVEIRQNLERNA</sequence>
<keyword evidence="4" id="KW-0747">Spliceosome</keyword>
<dbReference type="RefSeq" id="XP_028541593.1">
    <property type="nucleotide sequence ID" value="XM_028685792.1"/>
</dbReference>
<keyword evidence="6" id="KW-0539">Nucleus</keyword>
<comment type="similarity">
    <text evidence="2">Belongs to the SYF2 family.</text>
</comment>
<reference evidence="10" key="1">
    <citation type="submission" date="2017-04" db="EMBL/GenBank/DDBJ databases">
        <title>Plasmodium gonderi genome.</title>
        <authorList>
            <person name="Arisue N."/>
            <person name="Honma H."/>
            <person name="Kawai S."/>
            <person name="Tougan T."/>
            <person name="Tanabe K."/>
            <person name="Horii T."/>
        </authorList>
    </citation>
    <scope>NUCLEOTIDE SEQUENCE [LARGE SCALE GENOMIC DNA]</scope>
    <source>
        <strain evidence="10">ATCC 30045</strain>
    </source>
</reference>
<comment type="caution">
    <text evidence="9">The sequence shown here is derived from an EMBL/GenBank/DDBJ whole genome shotgun (WGS) entry which is preliminary data.</text>
</comment>
<dbReference type="OMA" id="YFNQHTA"/>
<feature type="compositionally biased region" description="Basic and acidic residues" evidence="7">
    <location>
        <begin position="347"/>
        <end position="360"/>
    </location>
</feature>
<evidence type="ECO:0000313" key="10">
    <source>
        <dbReference type="Proteomes" id="UP000195521"/>
    </source>
</evidence>
<evidence type="ECO:0000256" key="3">
    <source>
        <dbReference type="ARBA" id="ARBA00022664"/>
    </source>
</evidence>
<dbReference type="Proteomes" id="UP000195521">
    <property type="component" value="Unassembled WGS sequence"/>
</dbReference>
<name>A0A1Y1JFY8_PLAGO</name>
<proteinExistence type="inferred from homology"/>
<dbReference type="Pfam" id="PF00160">
    <property type="entry name" value="Pro_isomerase"/>
    <property type="match status" value="1"/>
</dbReference>
<feature type="region of interest" description="Disordered" evidence="7">
    <location>
        <begin position="226"/>
        <end position="299"/>
    </location>
</feature>
<feature type="compositionally biased region" description="Basic and acidic residues" evidence="7">
    <location>
        <begin position="280"/>
        <end position="291"/>
    </location>
</feature>
<keyword evidence="10" id="KW-1185">Reference proteome</keyword>
<protein>
    <submittedName>
        <fullName evidence="9">Peptidyl-prolyl cis-trans isomerase</fullName>
    </submittedName>
</protein>
<evidence type="ECO:0000256" key="4">
    <source>
        <dbReference type="ARBA" id="ARBA00022728"/>
    </source>
</evidence>
<dbReference type="InterPro" id="IPR029000">
    <property type="entry name" value="Cyclophilin-like_dom_sf"/>
</dbReference>
<dbReference type="GO" id="GO:0006397">
    <property type="term" value="P:mRNA processing"/>
    <property type="evidence" value="ECO:0007669"/>
    <property type="project" value="UniProtKB-KW"/>
</dbReference>
<dbReference type="PROSITE" id="PS50072">
    <property type="entry name" value="CSA_PPIASE_2"/>
    <property type="match status" value="1"/>
</dbReference>